<dbReference type="GO" id="GO:0005634">
    <property type="term" value="C:nucleus"/>
    <property type="evidence" value="ECO:0007669"/>
    <property type="project" value="UniProtKB-SubCell"/>
</dbReference>
<evidence type="ECO:0000256" key="6">
    <source>
        <dbReference type="RuleBase" id="RU000682"/>
    </source>
</evidence>
<dbReference type="Pfam" id="PF00046">
    <property type="entry name" value="Homeodomain"/>
    <property type="match status" value="2"/>
</dbReference>
<dbReference type="Gene3D" id="1.10.10.60">
    <property type="entry name" value="Homeodomain-like"/>
    <property type="match status" value="2"/>
</dbReference>
<feature type="DNA-binding region" description="Homeobox" evidence="5">
    <location>
        <begin position="14"/>
        <end position="63"/>
    </location>
</feature>
<dbReference type="Proteomes" id="UP000694391">
    <property type="component" value="Unplaced"/>
</dbReference>
<dbReference type="GO" id="GO:0000981">
    <property type="term" value="F:DNA-binding transcription factor activity, RNA polymerase II-specific"/>
    <property type="evidence" value="ECO:0007669"/>
    <property type="project" value="TreeGrafter"/>
</dbReference>
<evidence type="ECO:0000259" key="7">
    <source>
        <dbReference type="PROSITE" id="PS50071"/>
    </source>
</evidence>
<evidence type="ECO:0000256" key="3">
    <source>
        <dbReference type="ARBA" id="ARBA00023155"/>
    </source>
</evidence>
<comment type="subcellular location">
    <subcellularLocation>
        <location evidence="1 5 6">Nucleus</location>
    </subcellularLocation>
</comment>
<reference evidence="8" key="1">
    <citation type="submission" date="2025-08" db="UniProtKB">
        <authorList>
            <consortium name="Ensembl"/>
        </authorList>
    </citation>
    <scope>IDENTIFICATION</scope>
</reference>
<dbReference type="CDD" id="cd00086">
    <property type="entry name" value="homeodomain"/>
    <property type="match status" value="2"/>
</dbReference>
<evidence type="ECO:0000256" key="2">
    <source>
        <dbReference type="ARBA" id="ARBA00023125"/>
    </source>
</evidence>
<keyword evidence="3 5" id="KW-0371">Homeobox</keyword>
<dbReference type="GO" id="GO:0000977">
    <property type="term" value="F:RNA polymerase II transcription regulatory region sequence-specific DNA binding"/>
    <property type="evidence" value="ECO:0007669"/>
    <property type="project" value="TreeGrafter"/>
</dbReference>
<keyword evidence="9" id="KW-1185">Reference proteome</keyword>
<dbReference type="PANTHER" id="PTHR46123:SF3">
    <property type="entry name" value="DOUBLE HOMEOBOX PROTEIN 1-RELATED"/>
    <property type="match status" value="1"/>
</dbReference>
<proteinExistence type="predicted"/>
<feature type="domain" description="Homeobox" evidence="7">
    <location>
        <begin position="12"/>
        <end position="62"/>
    </location>
</feature>
<sequence length="166" mass="18585">GLVPKPVNKTAKEGRRQWTSISASQASILLQAFEEERFPGIAMRESLARRIGIPEARIQVSFYSVSRALFPVEEKVSLRWCRIDVASWGGGRVPKEGKRKLTSISASQTSIFLQAFVEERFPGIAMRESLARRTGIPEARIQVSFYHVSWALFPVEGTVEPHILCG</sequence>
<reference evidence="8" key="2">
    <citation type="submission" date="2025-09" db="UniProtKB">
        <authorList>
            <consortium name="Ensembl"/>
        </authorList>
    </citation>
    <scope>IDENTIFICATION</scope>
</reference>
<dbReference type="PANTHER" id="PTHR46123">
    <property type="entry name" value="MIX-TYPE HOMEOBOX GENE 1-RELATED"/>
    <property type="match status" value="1"/>
</dbReference>
<evidence type="ECO:0000256" key="5">
    <source>
        <dbReference type="PROSITE-ProRule" id="PRU00108"/>
    </source>
</evidence>
<organism evidence="8 9">
    <name type="scientific">Canis lupus dingo</name>
    <name type="common">dingo</name>
    <dbReference type="NCBI Taxonomy" id="286419"/>
    <lineage>
        <taxon>Eukaryota</taxon>
        <taxon>Metazoa</taxon>
        <taxon>Chordata</taxon>
        <taxon>Craniata</taxon>
        <taxon>Vertebrata</taxon>
        <taxon>Euteleostomi</taxon>
        <taxon>Mammalia</taxon>
        <taxon>Eutheria</taxon>
        <taxon>Laurasiatheria</taxon>
        <taxon>Carnivora</taxon>
        <taxon>Caniformia</taxon>
        <taxon>Canidae</taxon>
        <taxon>Canis</taxon>
    </lineage>
</organism>
<dbReference type="GeneTree" id="ENSGT00940000154537"/>
<evidence type="ECO:0000256" key="4">
    <source>
        <dbReference type="ARBA" id="ARBA00023242"/>
    </source>
</evidence>
<keyword evidence="4 5" id="KW-0539">Nucleus</keyword>
<dbReference type="SMART" id="SM00389">
    <property type="entry name" value="HOX"/>
    <property type="match status" value="2"/>
</dbReference>
<dbReference type="Ensembl" id="ENSCAFT00020034145.1">
    <property type="protein sequence ID" value="ENSCAFP00020029617.1"/>
    <property type="gene ID" value="ENSCAFG00020023098.1"/>
</dbReference>
<protein>
    <recommendedName>
        <fullName evidence="7">Homeobox domain-containing protein</fullName>
    </recommendedName>
</protein>
<name>A0A8C0LGM6_CANLU</name>
<keyword evidence="2 5" id="KW-0238">DNA-binding</keyword>
<accession>A0A8C0LGM6</accession>
<dbReference type="PROSITE" id="PS50071">
    <property type="entry name" value="HOMEOBOX_2"/>
    <property type="match status" value="1"/>
</dbReference>
<dbReference type="SUPFAM" id="SSF46689">
    <property type="entry name" value="Homeodomain-like"/>
    <property type="match status" value="2"/>
</dbReference>
<dbReference type="AlphaFoldDB" id="A0A8C0LGM6"/>
<dbReference type="InterPro" id="IPR051306">
    <property type="entry name" value="Homeobox_regulator"/>
</dbReference>
<evidence type="ECO:0000313" key="8">
    <source>
        <dbReference type="Ensembl" id="ENSCAFP00020029617.1"/>
    </source>
</evidence>
<evidence type="ECO:0000313" key="9">
    <source>
        <dbReference type="Proteomes" id="UP000694391"/>
    </source>
</evidence>
<dbReference type="InterPro" id="IPR009057">
    <property type="entry name" value="Homeodomain-like_sf"/>
</dbReference>
<evidence type="ECO:0000256" key="1">
    <source>
        <dbReference type="ARBA" id="ARBA00004123"/>
    </source>
</evidence>
<dbReference type="InterPro" id="IPR001356">
    <property type="entry name" value="HD"/>
</dbReference>